<evidence type="ECO:0000256" key="2">
    <source>
        <dbReference type="ARBA" id="ARBA00023125"/>
    </source>
</evidence>
<dbReference type="EMBL" id="PQIB02000005">
    <property type="protein sequence ID" value="RLN15670.1"/>
    <property type="molecule type" value="Genomic_DNA"/>
</dbReference>
<dbReference type="GO" id="GO:0003677">
    <property type="term" value="F:DNA binding"/>
    <property type="evidence" value="ECO:0007669"/>
    <property type="project" value="UniProtKB-KW"/>
</dbReference>
<feature type="region of interest" description="Disordered" evidence="5">
    <location>
        <begin position="159"/>
        <end position="211"/>
    </location>
</feature>
<dbReference type="SUPFAM" id="SSF101941">
    <property type="entry name" value="NAC domain"/>
    <property type="match status" value="1"/>
</dbReference>
<evidence type="ECO:0000256" key="3">
    <source>
        <dbReference type="ARBA" id="ARBA00023163"/>
    </source>
</evidence>
<evidence type="ECO:0000259" key="6">
    <source>
        <dbReference type="PROSITE" id="PS51005"/>
    </source>
</evidence>
<evidence type="ECO:0000313" key="8">
    <source>
        <dbReference type="Proteomes" id="UP000275267"/>
    </source>
</evidence>
<evidence type="ECO:0000256" key="4">
    <source>
        <dbReference type="ARBA" id="ARBA00023242"/>
    </source>
</evidence>
<evidence type="ECO:0000313" key="7">
    <source>
        <dbReference type="EMBL" id="RLN15670.1"/>
    </source>
</evidence>
<sequence length="557" mass="59463">MVIISPVDELASSHPPAADAAGRASQPPASNPEPLFDYLIPGTAAYPAAAGTTAWSPHPPYASTPTTSGGFDPSSSPLLAGYMMDPFSAQPPPARIVPPAMSKPSYYHHLPTMLGFPRSFAPAPFAQGAMPPPVLVPMQTTSVEPAYYYPQAQGAAASAGEEAATAHAVPDTQKAQEATTPTPRRRGRPCKTAATAAAASKPVFKAPKRATARSNRAALQLTTSVTNDLLATMAGQVQVQKPEQAASVAAASTSDAAQTAPCRNPTPLLCQEQWRPQSTCSNSLSAGGQAAAVVVGQQQEVMLLPYAYAETSAAGVRFRPTDEDLIFFLRLKHAGREIPVGFFKDFDVYQASPEACKAACGVVDDDGCWYAFSPRDRKYKNGTRPKRSVVDESDRQLGYWKSNTKLAYVVTSGKDEGAAIGNVTSLTFHVGHQPHGTQTPWKMKEYAIPENQHAPDGSVMRLNDWVVCKLFYKERLIAAGKKKRVIAAGKKEDQSGEDGKNVGEAAGGDEGTQMVPTDQTRGDFEHDLCVEDYPGYDDAFAEQNHAANGNILHRRSS</sequence>
<accession>A0A3L6S3Y6</accession>
<keyword evidence="4" id="KW-0539">Nucleus</keyword>
<gene>
    <name evidence="7" type="ORF">C2845_PM02G43790</name>
</gene>
<feature type="compositionally biased region" description="Basic and acidic residues" evidence="5">
    <location>
        <begin position="489"/>
        <end position="501"/>
    </location>
</feature>
<evidence type="ECO:0000256" key="1">
    <source>
        <dbReference type="ARBA" id="ARBA00023015"/>
    </source>
</evidence>
<keyword evidence="1" id="KW-0805">Transcription regulation</keyword>
<dbReference type="STRING" id="4540.A0A3L6S3Y6"/>
<dbReference type="PROSITE" id="PS51005">
    <property type="entry name" value="NAC"/>
    <property type="match status" value="1"/>
</dbReference>
<feature type="region of interest" description="Disordered" evidence="5">
    <location>
        <begin position="487"/>
        <end position="521"/>
    </location>
</feature>
<dbReference type="PANTHER" id="PTHR31719:SF179">
    <property type="entry name" value="OS08G0148400 PROTEIN"/>
    <property type="match status" value="1"/>
</dbReference>
<dbReference type="Gene3D" id="2.170.150.80">
    <property type="entry name" value="NAC domain"/>
    <property type="match status" value="1"/>
</dbReference>
<protein>
    <recommendedName>
        <fullName evidence="6">NAC domain-containing protein</fullName>
    </recommendedName>
</protein>
<name>A0A3L6S3Y6_PANMI</name>
<keyword evidence="2" id="KW-0238">DNA-binding</keyword>
<keyword evidence="3" id="KW-0804">Transcription</keyword>
<dbReference type="InterPro" id="IPR003441">
    <property type="entry name" value="NAC-dom"/>
</dbReference>
<evidence type="ECO:0000256" key="5">
    <source>
        <dbReference type="SAM" id="MobiDB-lite"/>
    </source>
</evidence>
<feature type="domain" description="NAC" evidence="6">
    <location>
        <begin position="312"/>
        <end position="473"/>
    </location>
</feature>
<dbReference type="OrthoDB" id="692148at2759"/>
<dbReference type="AlphaFoldDB" id="A0A3L6S3Y6"/>
<dbReference type="Pfam" id="PF02365">
    <property type="entry name" value="NAM"/>
    <property type="match status" value="1"/>
</dbReference>
<keyword evidence="8" id="KW-1185">Reference proteome</keyword>
<reference evidence="8" key="1">
    <citation type="journal article" date="2019" name="Nat. Commun.">
        <title>The genome of broomcorn millet.</title>
        <authorList>
            <person name="Zou C."/>
            <person name="Miki D."/>
            <person name="Li D."/>
            <person name="Tang Q."/>
            <person name="Xiao L."/>
            <person name="Rajput S."/>
            <person name="Deng P."/>
            <person name="Jia W."/>
            <person name="Huang R."/>
            <person name="Zhang M."/>
            <person name="Sun Y."/>
            <person name="Hu J."/>
            <person name="Fu X."/>
            <person name="Schnable P.S."/>
            <person name="Li F."/>
            <person name="Zhang H."/>
            <person name="Feng B."/>
            <person name="Zhu X."/>
            <person name="Liu R."/>
            <person name="Schnable J.C."/>
            <person name="Zhu J.-K."/>
            <person name="Zhang H."/>
        </authorList>
    </citation>
    <scope>NUCLEOTIDE SEQUENCE [LARGE SCALE GENOMIC DNA]</scope>
</reference>
<dbReference type="Proteomes" id="UP000275267">
    <property type="component" value="Unassembled WGS sequence"/>
</dbReference>
<dbReference type="InterPro" id="IPR036093">
    <property type="entry name" value="NAC_dom_sf"/>
</dbReference>
<comment type="caution">
    <text evidence="7">The sequence shown here is derived from an EMBL/GenBank/DDBJ whole genome shotgun (WGS) entry which is preliminary data.</text>
</comment>
<organism evidence="7 8">
    <name type="scientific">Panicum miliaceum</name>
    <name type="common">Proso millet</name>
    <name type="synonym">Broomcorn millet</name>
    <dbReference type="NCBI Taxonomy" id="4540"/>
    <lineage>
        <taxon>Eukaryota</taxon>
        <taxon>Viridiplantae</taxon>
        <taxon>Streptophyta</taxon>
        <taxon>Embryophyta</taxon>
        <taxon>Tracheophyta</taxon>
        <taxon>Spermatophyta</taxon>
        <taxon>Magnoliopsida</taxon>
        <taxon>Liliopsida</taxon>
        <taxon>Poales</taxon>
        <taxon>Poaceae</taxon>
        <taxon>PACMAD clade</taxon>
        <taxon>Panicoideae</taxon>
        <taxon>Panicodae</taxon>
        <taxon>Paniceae</taxon>
        <taxon>Panicinae</taxon>
        <taxon>Panicum</taxon>
        <taxon>Panicum sect. Panicum</taxon>
    </lineage>
</organism>
<feature type="region of interest" description="Disordered" evidence="5">
    <location>
        <begin position="1"/>
        <end position="34"/>
    </location>
</feature>
<dbReference type="PANTHER" id="PTHR31719">
    <property type="entry name" value="NAC TRANSCRIPTION FACTOR 56"/>
    <property type="match status" value="1"/>
</dbReference>
<dbReference type="GO" id="GO:0006355">
    <property type="term" value="P:regulation of DNA-templated transcription"/>
    <property type="evidence" value="ECO:0007669"/>
    <property type="project" value="InterPro"/>
</dbReference>
<proteinExistence type="predicted"/>
<feature type="compositionally biased region" description="Low complexity" evidence="5">
    <location>
        <begin position="159"/>
        <end position="168"/>
    </location>
</feature>